<accession>A0A804RPA8</accession>
<dbReference type="AlphaFoldDB" id="A0A804RPA8"/>
<dbReference type="EnsemblPlants" id="Zm00001eb426310_T001">
    <property type="protein sequence ID" value="Zm00001eb426310_P001"/>
    <property type="gene ID" value="Zm00001eb426310"/>
</dbReference>
<protein>
    <submittedName>
        <fullName evidence="2">Uncharacterized protein</fullName>
    </submittedName>
</protein>
<proteinExistence type="predicted"/>
<feature type="compositionally biased region" description="Low complexity" evidence="1">
    <location>
        <begin position="19"/>
        <end position="31"/>
    </location>
</feature>
<organism evidence="2 3">
    <name type="scientific">Zea mays</name>
    <name type="common">Maize</name>
    <dbReference type="NCBI Taxonomy" id="4577"/>
    <lineage>
        <taxon>Eukaryota</taxon>
        <taxon>Viridiplantae</taxon>
        <taxon>Streptophyta</taxon>
        <taxon>Embryophyta</taxon>
        <taxon>Tracheophyta</taxon>
        <taxon>Spermatophyta</taxon>
        <taxon>Magnoliopsida</taxon>
        <taxon>Liliopsida</taxon>
        <taxon>Poales</taxon>
        <taxon>Poaceae</taxon>
        <taxon>PACMAD clade</taxon>
        <taxon>Panicoideae</taxon>
        <taxon>Andropogonodae</taxon>
        <taxon>Andropogoneae</taxon>
        <taxon>Tripsacinae</taxon>
        <taxon>Zea</taxon>
    </lineage>
</organism>
<reference evidence="2" key="3">
    <citation type="submission" date="2021-05" db="UniProtKB">
        <authorList>
            <consortium name="EnsemblPlants"/>
        </authorList>
    </citation>
    <scope>IDENTIFICATION</scope>
    <source>
        <strain evidence="2">cv. B73</strain>
    </source>
</reference>
<reference evidence="2" key="2">
    <citation type="submission" date="2019-07" db="EMBL/GenBank/DDBJ databases">
        <authorList>
            <person name="Seetharam A."/>
            <person name="Woodhouse M."/>
            <person name="Cannon E."/>
        </authorList>
    </citation>
    <scope>NUCLEOTIDE SEQUENCE [LARGE SCALE GENOMIC DNA]</scope>
    <source>
        <strain evidence="2">cv. B73</strain>
    </source>
</reference>
<name>A0A804RPA8_MAIZE</name>
<feature type="compositionally biased region" description="Basic and acidic residues" evidence="1">
    <location>
        <begin position="89"/>
        <end position="108"/>
    </location>
</feature>
<dbReference type="InParanoid" id="A0A804RPA8"/>
<feature type="region of interest" description="Disordered" evidence="1">
    <location>
        <begin position="1"/>
        <end position="135"/>
    </location>
</feature>
<evidence type="ECO:0000256" key="1">
    <source>
        <dbReference type="SAM" id="MobiDB-lite"/>
    </source>
</evidence>
<reference evidence="3" key="1">
    <citation type="journal article" date="2009" name="Science">
        <title>The B73 maize genome: complexity, diversity, and dynamics.</title>
        <authorList>
            <person name="Schnable P.S."/>
            <person name="Ware D."/>
            <person name="Fulton R.S."/>
            <person name="Stein J.C."/>
            <person name="Wei F."/>
            <person name="Pasternak S."/>
            <person name="Liang C."/>
            <person name="Zhang J."/>
            <person name="Fulton L."/>
            <person name="Graves T.A."/>
            <person name="Minx P."/>
            <person name="Reily A.D."/>
            <person name="Courtney L."/>
            <person name="Kruchowski S.S."/>
            <person name="Tomlinson C."/>
            <person name="Strong C."/>
            <person name="Delehaunty K."/>
            <person name="Fronick C."/>
            <person name="Courtney B."/>
            <person name="Rock S.M."/>
            <person name="Belter E."/>
            <person name="Du F."/>
            <person name="Kim K."/>
            <person name="Abbott R.M."/>
            <person name="Cotton M."/>
            <person name="Levy A."/>
            <person name="Marchetto P."/>
            <person name="Ochoa K."/>
            <person name="Jackson S.M."/>
            <person name="Gillam B."/>
            <person name="Chen W."/>
            <person name="Yan L."/>
            <person name="Higginbotham J."/>
            <person name="Cardenas M."/>
            <person name="Waligorski J."/>
            <person name="Applebaum E."/>
            <person name="Phelps L."/>
            <person name="Falcone J."/>
            <person name="Kanchi K."/>
            <person name="Thane T."/>
            <person name="Scimone A."/>
            <person name="Thane N."/>
            <person name="Henke J."/>
            <person name="Wang T."/>
            <person name="Ruppert J."/>
            <person name="Shah N."/>
            <person name="Rotter K."/>
            <person name="Hodges J."/>
            <person name="Ingenthron E."/>
            <person name="Cordes M."/>
            <person name="Kohlberg S."/>
            <person name="Sgro J."/>
            <person name="Delgado B."/>
            <person name="Mead K."/>
            <person name="Chinwalla A."/>
            <person name="Leonard S."/>
            <person name="Crouse K."/>
            <person name="Collura K."/>
            <person name="Kudrna D."/>
            <person name="Currie J."/>
            <person name="He R."/>
            <person name="Angelova A."/>
            <person name="Rajasekar S."/>
            <person name="Mueller T."/>
            <person name="Lomeli R."/>
            <person name="Scara G."/>
            <person name="Ko A."/>
            <person name="Delaney K."/>
            <person name="Wissotski M."/>
            <person name="Lopez G."/>
            <person name="Campos D."/>
            <person name="Braidotti M."/>
            <person name="Ashley E."/>
            <person name="Golser W."/>
            <person name="Kim H."/>
            <person name="Lee S."/>
            <person name="Lin J."/>
            <person name="Dujmic Z."/>
            <person name="Kim W."/>
            <person name="Talag J."/>
            <person name="Zuccolo A."/>
            <person name="Fan C."/>
            <person name="Sebastian A."/>
            <person name="Kramer M."/>
            <person name="Spiegel L."/>
            <person name="Nascimento L."/>
            <person name="Zutavern T."/>
            <person name="Miller B."/>
            <person name="Ambroise C."/>
            <person name="Muller S."/>
            <person name="Spooner W."/>
            <person name="Narechania A."/>
            <person name="Ren L."/>
            <person name="Wei S."/>
            <person name="Kumari S."/>
            <person name="Faga B."/>
            <person name="Levy M.J."/>
            <person name="McMahan L."/>
            <person name="Van Buren P."/>
            <person name="Vaughn M.W."/>
            <person name="Ying K."/>
            <person name="Yeh C.-T."/>
            <person name="Emrich S.J."/>
            <person name="Jia Y."/>
            <person name="Kalyanaraman A."/>
            <person name="Hsia A.-P."/>
            <person name="Barbazuk W.B."/>
            <person name="Baucom R.S."/>
            <person name="Brutnell T.P."/>
            <person name="Carpita N.C."/>
            <person name="Chaparro C."/>
            <person name="Chia J.-M."/>
            <person name="Deragon J.-M."/>
            <person name="Estill J.C."/>
            <person name="Fu Y."/>
            <person name="Jeddeloh J.A."/>
            <person name="Han Y."/>
            <person name="Lee H."/>
            <person name="Li P."/>
            <person name="Lisch D.R."/>
            <person name="Liu S."/>
            <person name="Liu Z."/>
            <person name="Nagel D.H."/>
            <person name="McCann M.C."/>
            <person name="SanMiguel P."/>
            <person name="Myers A.M."/>
            <person name="Nettleton D."/>
            <person name="Nguyen J."/>
            <person name="Penning B.W."/>
            <person name="Ponnala L."/>
            <person name="Schneider K.L."/>
            <person name="Schwartz D.C."/>
            <person name="Sharma A."/>
            <person name="Soderlund C."/>
            <person name="Springer N.M."/>
            <person name="Sun Q."/>
            <person name="Wang H."/>
            <person name="Waterman M."/>
            <person name="Westerman R."/>
            <person name="Wolfgruber T.K."/>
            <person name="Yang L."/>
            <person name="Yu Y."/>
            <person name="Zhang L."/>
            <person name="Zhou S."/>
            <person name="Zhu Q."/>
            <person name="Bennetzen J.L."/>
            <person name="Dawe R.K."/>
            <person name="Jiang J."/>
            <person name="Jiang N."/>
            <person name="Presting G.G."/>
            <person name="Wessler S.R."/>
            <person name="Aluru S."/>
            <person name="Martienssen R.A."/>
            <person name="Clifton S.W."/>
            <person name="McCombie W.R."/>
            <person name="Wing R.A."/>
            <person name="Wilson R.K."/>
        </authorList>
    </citation>
    <scope>NUCLEOTIDE SEQUENCE [LARGE SCALE GENOMIC DNA]</scope>
    <source>
        <strain evidence="3">cv. B73</strain>
    </source>
</reference>
<sequence>MTQPPGSGHLGAPARHHPGTAAAGGPVAPGRLRLREAGQGGGHRVHVRARRGVAPAIHGRGRAGAEADSQRRERRRGLQRLRLLQSSEAARRRSPLERRQLELAERRPCTVSFLEEGGGSKTAAGKEKTWESGRR</sequence>
<keyword evidence="3" id="KW-1185">Reference proteome</keyword>
<evidence type="ECO:0000313" key="2">
    <source>
        <dbReference type="EnsemblPlants" id="Zm00001eb426310_P001"/>
    </source>
</evidence>
<dbReference type="Gramene" id="Zm00001eb426310_T001">
    <property type="protein sequence ID" value="Zm00001eb426310_P001"/>
    <property type="gene ID" value="Zm00001eb426310"/>
</dbReference>
<evidence type="ECO:0000313" key="3">
    <source>
        <dbReference type="Proteomes" id="UP000007305"/>
    </source>
</evidence>
<dbReference type="Proteomes" id="UP000007305">
    <property type="component" value="Chromosome 10"/>
</dbReference>
<feature type="compositionally biased region" description="Basic and acidic residues" evidence="1">
    <location>
        <begin position="124"/>
        <end position="135"/>
    </location>
</feature>